<organism evidence="2">
    <name type="scientific">marine sediment metagenome</name>
    <dbReference type="NCBI Taxonomy" id="412755"/>
    <lineage>
        <taxon>unclassified sequences</taxon>
        <taxon>metagenomes</taxon>
        <taxon>ecological metagenomes</taxon>
    </lineage>
</organism>
<dbReference type="EMBL" id="LAZR01017524">
    <property type="protein sequence ID" value="KKM00053.1"/>
    <property type="molecule type" value="Genomic_DNA"/>
</dbReference>
<name>A0A0F9JM69_9ZZZZ</name>
<gene>
    <name evidence="2" type="ORF">LCGC14_1808270</name>
</gene>
<feature type="coiled-coil region" evidence="1">
    <location>
        <begin position="143"/>
        <end position="170"/>
    </location>
</feature>
<protein>
    <submittedName>
        <fullName evidence="2">Uncharacterized protein</fullName>
    </submittedName>
</protein>
<sequence>MKNFVFGNSYDHSVSIQAKNLELAINVFKVQELFPENCVDEDYIESSDYDSDLRRNLYKFKDNPMIPISIMDKDRNKTFIKNISLYETIDVNYNVLSSVKMLEFDKSKQIEDTTPSTDLITINDLENINVSNTQDKKALRKIHDLARKKQAELEHQKDKLTEIINKVHEELQQKIKLLYVIETYLGLKEEVYQLKEGKKASENEPLTIHQLKLYMDEEVGIWEDGGMDFESIDMFDEWITKNYEKFLYNKKSICAWQIRRNDKEYSSDAHVNFMLNTENKCTYFLIRNGENLYRIWSNIQITDRFFPKTHEYEKMMKDEFNWSPEEKIKSKHQNYMYGLVALQGLIERTDIFGSKLRESKVNLLVPDGFSEEEIHLIRDAEQE</sequence>
<feature type="non-terminal residue" evidence="2">
    <location>
        <position position="383"/>
    </location>
</feature>
<accession>A0A0F9JM69</accession>
<reference evidence="2" key="1">
    <citation type="journal article" date="2015" name="Nature">
        <title>Complex archaea that bridge the gap between prokaryotes and eukaryotes.</title>
        <authorList>
            <person name="Spang A."/>
            <person name="Saw J.H."/>
            <person name="Jorgensen S.L."/>
            <person name="Zaremba-Niedzwiedzka K."/>
            <person name="Martijn J."/>
            <person name="Lind A.E."/>
            <person name="van Eijk R."/>
            <person name="Schleper C."/>
            <person name="Guy L."/>
            <person name="Ettema T.J."/>
        </authorList>
    </citation>
    <scope>NUCLEOTIDE SEQUENCE</scope>
</reference>
<keyword evidence="1" id="KW-0175">Coiled coil</keyword>
<dbReference type="AlphaFoldDB" id="A0A0F9JM69"/>
<evidence type="ECO:0000313" key="2">
    <source>
        <dbReference type="EMBL" id="KKM00053.1"/>
    </source>
</evidence>
<evidence type="ECO:0000256" key="1">
    <source>
        <dbReference type="SAM" id="Coils"/>
    </source>
</evidence>
<comment type="caution">
    <text evidence="2">The sequence shown here is derived from an EMBL/GenBank/DDBJ whole genome shotgun (WGS) entry which is preliminary data.</text>
</comment>
<proteinExistence type="predicted"/>